<gene>
    <name evidence="2" type="ordered locus">blr3406</name>
</gene>
<dbReference type="KEGG" id="bja:blr3406"/>
<dbReference type="PROSITE" id="PS51186">
    <property type="entry name" value="GNAT"/>
    <property type="match status" value="1"/>
</dbReference>
<dbReference type="InterPro" id="IPR016181">
    <property type="entry name" value="Acyl_CoA_acyltransferase"/>
</dbReference>
<keyword evidence="3" id="KW-1185">Reference proteome</keyword>
<evidence type="ECO:0000259" key="1">
    <source>
        <dbReference type="PROSITE" id="PS51186"/>
    </source>
</evidence>
<dbReference type="PhylomeDB" id="Q89PS4"/>
<dbReference type="PANTHER" id="PTHR43415:SF3">
    <property type="entry name" value="GNAT-FAMILY ACETYLTRANSFERASE"/>
    <property type="match status" value="1"/>
</dbReference>
<dbReference type="HOGENOM" id="CLU_013985_3_2_5"/>
<dbReference type="InParanoid" id="Q89PS4"/>
<dbReference type="Gene3D" id="3.40.630.30">
    <property type="match status" value="1"/>
</dbReference>
<dbReference type="InterPro" id="IPR000182">
    <property type="entry name" value="GNAT_dom"/>
</dbReference>
<evidence type="ECO:0000313" key="3">
    <source>
        <dbReference type="Proteomes" id="UP000002526"/>
    </source>
</evidence>
<dbReference type="OrthoDB" id="5295305at2"/>
<dbReference type="Pfam" id="PF00583">
    <property type="entry name" value="Acetyltransf_1"/>
    <property type="match status" value="1"/>
</dbReference>
<dbReference type="Proteomes" id="UP000002526">
    <property type="component" value="Chromosome"/>
</dbReference>
<dbReference type="EMBL" id="BA000040">
    <property type="protein sequence ID" value="BAC48671.1"/>
    <property type="molecule type" value="Genomic_DNA"/>
</dbReference>
<organism evidence="2 3">
    <name type="scientific">Bradyrhizobium diazoefficiens (strain JCM 10833 / BCRC 13528 / IAM 13628 / NBRC 14792 / USDA 110)</name>
    <dbReference type="NCBI Taxonomy" id="224911"/>
    <lineage>
        <taxon>Bacteria</taxon>
        <taxon>Pseudomonadati</taxon>
        <taxon>Pseudomonadota</taxon>
        <taxon>Alphaproteobacteria</taxon>
        <taxon>Hyphomicrobiales</taxon>
        <taxon>Nitrobacteraceae</taxon>
        <taxon>Bradyrhizobium</taxon>
    </lineage>
</organism>
<protein>
    <submittedName>
        <fullName evidence="2">Blr3406 protein</fullName>
    </submittedName>
</protein>
<dbReference type="SUPFAM" id="SSF55729">
    <property type="entry name" value="Acyl-CoA N-acyltransferases (Nat)"/>
    <property type="match status" value="1"/>
</dbReference>
<dbReference type="eggNOG" id="COG1670">
    <property type="taxonomic scope" value="Bacteria"/>
</dbReference>
<evidence type="ECO:0000313" key="2">
    <source>
        <dbReference type="EMBL" id="BAC48671.1"/>
    </source>
</evidence>
<dbReference type="STRING" id="224911.AAV28_14060"/>
<dbReference type="AlphaFoldDB" id="Q89PS4"/>
<accession>Q89PS4</accession>
<reference evidence="3" key="1">
    <citation type="journal article" date="2002" name="DNA Res.">
        <title>Complete genomic sequence of nitrogen-fixing symbiotic bacterium Bradyrhizobium japonicum USDA110.</title>
        <authorList>
            <person name="Kaneko T."/>
            <person name="Nakamura Y."/>
            <person name="Sato S."/>
            <person name="Minamisawa K."/>
            <person name="Uchiumi T."/>
            <person name="Sasamoto S."/>
            <person name="Watanabe A."/>
            <person name="Idesawa K."/>
            <person name="Iriguchi M."/>
            <person name="Kawashima K."/>
            <person name="Kohara M."/>
            <person name="Matsumoto M."/>
            <person name="Shimpo S."/>
            <person name="Tsuruoka H."/>
            <person name="Wada T."/>
            <person name="Yamada M."/>
            <person name="Tabata S."/>
        </authorList>
    </citation>
    <scope>NUCLEOTIDE SEQUENCE [LARGE SCALE GENOMIC DNA]</scope>
    <source>
        <strain evidence="3">JCM 10833 / BCRC 13528 / IAM 13628 / NBRC 14792 / USDA 110</strain>
    </source>
</reference>
<name>Q89PS4_BRADU</name>
<proteinExistence type="predicted"/>
<feature type="domain" description="N-acetyltransferase" evidence="1">
    <location>
        <begin position="4"/>
        <end position="156"/>
    </location>
</feature>
<dbReference type="GO" id="GO:0008080">
    <property type="term" value="F:N-acetyltransferase activity"/>
    <property type="evidence" value="ECO:0000318"/>
    <property type="project" value="GO_Central"/>
</dbReference>
<dbReference type="EnsemblBacteria" id="BAC48671">
    <property type="protein sequence ID" value="BAC48671"/>
    <property type="gene ID" value="BAC48671"/>
</dbReference>
<dbReference type="PANTHER" id="PTHR43415">
    <property type="entry name" value="SPERMIDINE N(1)-ACETYLTRANSFERASE"/>
    <property type="match status" value="1"/>
</dbReference>
<sequence length="161" mass="18316">MMNLKIERAFKTDLPFVMMTERSEGYHTLVGRWDEARHLAAIDDNHYAYFIARDCAASVGFAIVRDWGAPERVTCLKRIAVSNPGKELGRRIVRAVVGTVFRETEAHRVWLSVFPENERARRAYEAVGFKAEGIARGSAYFGGIHRDELIMAVLRTEWTAV</sequence>